<protein>
    <recommendedName>
        <fullName evidence="3">HNH endonuclease</fullName>
    </recommendedName>
</protein>
<dbReference type="OrthoDB" id="11472at2157"/>
<dbReference type="InterPro" id="IPR003615">
    <property type="entry name" value="HNH_nuc"/>
</dbReference>
<dbReference type="InterPro" id="IPR041025">
    <property type="entry name" value="HNH_repeat"/>
</dbReference>
<gene>
    <name evidence="1" type="ORF">EAF64_05940</name>
</gene>
<evidence type="ECO:0000313" key="2">
    <source>
        <dbReference type="Proteomes" id="UP000289691"/>
    </source>
</evidence>
<keyword evidence="2" id="KW-1185">Reference proteome</keyword>
<accession>A0A498KZU7</accession>
<evidence type="ECO:0008006" key="3">
    <source>
        <dbReference type="Google" id="ProtNLM"/>
    </source>
</evidence>
<name>A0A498KZU7_9EURY</name>
<dbReference type="Proteomes" id="UP000289691">
    <property type="component" value="Unassembled WGS sequence"/>
</dbReference>
<dbReference type="Pfam" id="PF18780">
    <property type="entry name" value="HNH_repeat"/>
    <property type="match status" value="4"/>
</dbReference>
<dbReference type="RefSeq" id="WP_129068065.1">
    <property type="nucleotide sequence ID" value="NZ_RDFA01000002.1"/>
</dbReference>
<dbReference type="EMBL" id="RDFA01000002">
    <property type="protein sequence ID" value="RXK50103.1"/>
    <property type="molecule type" value="Genomic_DNA"/>
</dbReference>
<evidence type="ECO:0000313" key="1">
    <source>
        <dbReference type="EMBL" id="RXK50103.1"/>
    </source>
</evidence>
<comment type="caution">
    <text evidence="1">The sequence shown here is derived from an EMBL/GenBank/DDBJ whole genome shotgun (WGS) entry which is preliminary data.</text>
</comment>
<dbReference type="CDD" id="cd00085">
    <property type="entry name" value="HNHc"/>
    <property type="match status" value="1"/>
</dbReference>
<organism evidence="1 2">
    <name type="scientific">Halorientalis pallida</name>
    <dbReference type="NCBI Taxonomy" id="2479928"/>
    <lineage>
        <taxon>Archaea</taxon>
        <taxon>Methanobacteriati</taxon>
        <taxon>Methanobacteriota</taxon>
        <taxon>Stenosarchaea group</taxon>
        <taxon>Halobacteria</taxon>
        <taxon>Halobacteriales</taxon>
        <taxon>Haloarculaceae</taxon>
        <taxon>Halorientalis</taxon>
    </lineage>
</organism>
<reference evidence="1 2" key="1">
    <citation type="submission" date="2019-01" db="EMBL/GenBank/DDBJ databases">
        <title>Halorientalis sp. F13-25 a new haloarchaeum isolated from hypersaline water.</title>
        <authorList>
            <person name="Ana D.-V."/>
            <person name="Cristina S.-P."/>
            <person name="Antonio V."/>
        </authorList>
    </citation>
    <scope>NUCLEOTIDE SEQUENCE [LARGE SCALE GENOMIC DNA]</scope>
    <source>
        <strain evidence="1 2">F13-25</strain>
    </source>
</reference>
<sequence length="439" mass="50334">MSEDTKRYRNANWLREKYWEEELNLDKIGDTAGVSGDTVLRWMKKHDIDRRPTGGEVSPSQEEYIDALQRVANRLGRSPTLEEYQQASRKDEPNVGAYKGLFDTWSAAKKAAGLSLRSSVPDGPSEEECVRMLRNVANRLGKTPSQREYDKAISEGEISAANIKHRFSSWNAAKEAAGLEVVEKHGWTKSEMINSISRVSERHDGQLSKRAYLRLNHPTDPSVDTITRLFDSWNQALDSAGLLPQPSQYTEEECIEALQHVAGKLGRRPRIRDYREHRRPIDPVPWVMKNSFGSWNDMKELADLYTYDDGSYLEFPYGSNWRNIVEEVRERDNYKCRSCGLTSEEHIEIYDRDLEVHHLHKIMSLFDKLPSGLKGKVRSEEFLSESDRKIVERVVDKANDLTNLVTVCKKCHSQLELLPGEKQAELVDASLPDVQPRKS</sequence>
<dbReference type="AlphaFoldDB" id="A0A498KZU7"/>
<proteinExistence type="predicted"/>